<feature type="domain" description="Adenovirus DNA-binding zinc-binding" evidence="12">
    <location>
        <begin position="250"/>
        <end position="351"/>
    </location>
</feature>
<accession>A0A0H3ZH30</accession>
<dbReference type="EMBL" id="MK572850">
    <property type="protein sequence ID" value="QGQ62388.1"/>
    <property type="molecule type" value="Genomic_DNA"/>
</dbReference>
<evidence type="ECO:0000256" key="4">
    <source>
        <dbReference type="ARBA" id="ARBA00022581"/>
    </source>
</evidence>
<reference evidence="13 15" key="1">
    <citation type="submission" date="2014-12" db="EMBL/GenBank/DDBJ databases">
        <title>First complete genome and clinicopathological characterization of a highly virulent avian adenovirus serotype 4 isolated in Mexico.</title>
        <authorList>
            <person name="Vera-Hernandez P.F."/>
            <person name="Morales-Garzon A.S."/>
            <person name="Cortes-Espinosa D.V."/>
            <person name="Galiote-Flores A."/>
            <person name="Garcia-Barrera L.J."/>
            <person name="Rodriguez-Galindo E.T."/>
            <person name="Toscano-Contreras A."/>
            <person name="Lucio-Decanini E."/>
            <person name="Absalon A.E."/>
        </authorList>
    </citation>
    <scope>NUCLEOTIDE SEQUENCE [LARGE SCALE GENOMIC DNA]</scope>
    <source>
        <strain evidence="13">MX-SHP95</strain>
    </source>
</reference>
<keyword evidence="6" id="KW-0479">Metal-binding</keyword>
<evidence type="ECO:0000256" key="7">
    <source>
        <dbReference type="ARBA" id="ARBA00022833"/>
    </source>
</evidence>
<keyword evidence="4" id="KW-0945">Host-virus interaction</keyword>
<keyword evidence="5" id="KW-0235">DNA replication</keyword>
<evidence type="ECO:0000313" key="16">
    <source>
        <dbReference type="Proteomes" id="UP000427417"/>
    </source>
</evidence>
<feature type="compositionally biased region" description="Basic residues" evidence="10">
    <location>
        <begin position="99"/>
        <end position="110"/>
    </location>
</feature>
<dbReference type="SUPFAM" id="SSF57917">
    <property type="entry name" value="Zn-binding domains of ADDBP"/>
    <property type="match status" value="2"/>
</dbReference>
<evidence type="ECO:0000256" key="1">
    <source>
        <dbReference type="ARBA" id="ARBA00022518"/>
    </source>
</evidence>
<keyword evidence="3" id="KW-1048">Host nucleus</keyword>
<evidence type="ECO:0000256" key="10">
    <source>
        <dbReference type="SAM" id="MobiDB-lite"/>
    </source>
</evidence>
<feature type="domain" description="Adenovirus DNA-binding zinc-binding" evidence="12">
    <location>
        <begin position="364"/>
        <end position="466"/>
    </location>
</feature>
<feature type="region of interest" description="Disordered" evidence="10">
    <location>
        <begin position="35"/>
        <end position="77"/>
    </location>
</feature>
<evidence type="ECO:0000256" key="2">
    <source>
        <dbReference type="ARBA" id="ARBA00022553"/>
    </source>
</evidence>
<dbReference type="GO" id="GO:0008270">
    <property type="term" value="F:zinc ion binding"/>
    <property type="evidence" value="ECO:0007669"/>
    <property type="project" value="InterPro"/>
</dbReference>
<evidence type="ECO:0000256" key="9">
    <source>
        <dbReference type="ARBA" id="ARBA00023125"/>
    </source>
</evidence>
<keyword evidence="9 13" id="KW-0238">DNA-binding</keyword>
<evidence type="ECO:0000313" key="13">
    <source>
        <dbReference type="EMBL" id="AKN35188.1"/>
    </source>
</evidence>
<dbReference type="InterPro" id="IPR036368">
    <property type="entry name" value="ADBP_zn-bd_sf"/>
</dbReference>
<organism evidence="13 15">
    <name type="scientific">Fowl aviadenovirus C</name>
    <dbReference type="NCBI Taxonomy" id="190063"/>
    <lineage>
        <taxon>Viruses</taxon>
        <taxon>Varidnaviria</taxon>
        <taxon>Bamfordvirae</taxon>
        <taxon>Preplasmiviricota</taxon>
        <taxon>Polisuviricotina</taxon>
        <taxon>Pharingeaviricetes</taxon>
        <taxon>Rowavirales</taxon>
        <taxon>Adenoviridae</taxon>
        <taxon>Aviadenovirus</taxon>
        <taxon>Aviadenovirus hydropericardii</taxon>
    </lineage>
</organism>
<evidence type="ECO:0000256" key="3">
    <source>
        <dbReference type="ARBA" id="ARBA00022562"/>
    </source>
</evidence>
<dbReference type="Proteomes" id="UP000160298">
    <property type="component" value="Segment"/>
</dbReference>
<name>A0A0H3ZH30_9ADEN</name>
<keyword evidence="8" id="KW-1194">Viral DNA replication</keyword>
<dbReference type="InterPro" id="IPR003176">
    <property type="entry name" value="Adenovirus_DNA-bd_a"/>
</dbReference>
<dbReference type="Pfam" id="PF02236">
    <property type="entry name" value="Viral_DNA_bi"/>
    <property type="match status" value="1"/>
</dbReference>
<dbReference type="SUPFAM" id="SSF47724">
    <property type="entry name" value="Domain of early E2A DNA-binding protein, ADDBP"/>
    <property type="match status" value="1"/>
</dbReference>
<sequence>MRNIGFNFPATATMGGANGFGRVRFPIGRKTDLKRSIANDPGFSSSEDDAVERPSTSHRSRSRSLEMPGEKRKHQAACLNDSDSELELMAELKPPAKPQRGKRPPPKKKTTSTAELADSDVLEAEQELKSDTEEFQSTGGPMAGALAEDPVTFSAQKAMAYLTTVCESLDMRWQGGTIEPLDAIWTKVAGLFMRRRHPEFRLTFSSFDSFYGQLGRFLAAMIYNLAGLEPKFVPGGAHVWRHGWKGATMPKCFHGIPMSLKPRTVELNPTSEAGKRAIAEQGGRVEKNRFGRQVVVLRFDNNAVCAKDKEHNGFPYPHATGSCAMVFSDAQKALSAMKHDLSWTMALYPNADRSRIEQCVLISTNCNCNYGCEAPISGRQICRMTPYKLSGTDDITKDMLESRADMKAHHKHPHTMVYTCCNPQAPGGSNPAGSSRAQRRTEKSCSWRISYMDLRYAYVFANELITTALGTEAATQVREFRWNDKYAYKTEVIAPVCPVSHSDPFA</sequence>
<reference evidence="14 16" key="2">
    <citation type="journal article" date="2019" name="Viruses">
        <title>Fowl Adenovirus (FAdV) Recombination with Intertypic Crossovers in Genomes of FAdV-D and FAdV-E, Displaying Hybrid Serological Phenotypes.</title>
        <authorList>
            <person name="Schachner A."/>
            <person name="Gonzalez G."/>
            <person name="Endler L."/>
            <person name="Ito K."/>
            <person name="Hess M."/>
        </authorList>
    </citation>
    <scope>NUCLEOTIDE SEQUENCE [LARGE SCALE GENOMIC DNA]</scope>
    <source>
        <strain evidence="14 16">INT4-ATTENUATED-AG234</strain>
    </source>
</reference>
<dbReference type="EMBL" id="KP295475">
    <property type="protein sequence ID" value="AKN35188.1"/>
    <property type="molecule type" value="Genomic_DNA"/>
</dbReference>
<dbReference type="InterPro" id="IPR005376">
    <property type="entry name" value="Adenovirus_DNA-bd_zn-bd"/>
</dbReference>
<evidence type="ECO:0000259" key="12">
    <source>
        <dbReference type="Pfam" id="PF03728"/>
    </source>
</evidence>
<evidence type="ECO:0000256" key="5">
    <source>
        <dbReference type="ARBA" id="ARBA00022705"/>
    </source>
</evidence>
<dbReference type="Gene3D" id="1.10.269.10">
    <property type="entry name" value="Adenovirus DNA-binding, N-terminal domain"/>
    <property type="match status" value="1"/>
</dbReference>
<dbReference type="InterPro" id="IPR036367">
    <property type="entry name" value="Ad_DBP_C_sf"/>
</dbReference>
<feature type="domain" description="Adenovirus DNA-binding all-alpha" evidence="11">
    <location>
        <begin position="155"/>
        <end position="232"/>
    </location>
</feature>
<dbReference type="GO" id="GO:0003677">
    <property type="term" value="F:DNA binding"/>
    <property type="evidence" value="ECO:0007669"/>
    <property type="project" value="UniProtKB-KW"/>
</dbReference>
<evidence type="ECO:0000259" key="11">
    <source>
        <dbReference type="Pfam" id="PF02236"/>
    </source>
</evidence>
<dbReference type="Proteomes" id="UP000427417">
    <property type="component" value="Segment"/>
</dbReference>
<keyword evidence="7" id="KW-0862">Zinc</keyword>
<keyword evidence="2" id="KW-0597">Phosphoprotein</keyword>
<evidence type="ECO:0000313" key="14">
    <source>
        <dbReference type="EMBL" id="QGQ62388.1"/>
    </source>
</evidence>
<protein>
    <submittedName>
        <fullName evidence="13">DNA-binding protein</fullName>
    </submittedName>
</protein>
<dbReference type="GO" id="GO:0006260">
    <property type="term" value="P:DNA replication"/>
    <property type="evidence" value="ECO:0007669"/>
    <property type="project" value="UniProtKB-KW"/>
</dbReference>
<dbReference type="InterPro" id="IPR036362">
    <property type="entry name" value="Adenovirus_DNA-bd_N_sf"/>
</dbReference>
<dbReference type="Gene3D" id="3.90.148.10">
    <property type="entry name" value="Adenovirus DNA-binding, C-terminal domain superfamily/Adenovirus DNA-binding, zinc binding domain"/>
    <property type="match status" value="1"/>
</dbReference>
<evidence type="ECO:0000256" key="6">
    <source>
        <dbReference type="ARBA" id="ARBA00022723"/>
    </source>
</evidence>
<proteinExistence type="predicted"/>
<dbReference type="Pfam" id="PF03728">
    <property type="entry name" value="Viral_DNA_Zn_bi"/>
    <property type="match status" value="2"/>
</dbReference>
<evidence type="ECO:0000313" key="15">
    <source>
        <dbReference type="Proteomes" id="UP000160298"/>
    </source>
</evidence>
<evidence type="ECO:0000256" key="8">
    <source>
        <dbReference type="ARBA" id="ARBA00023109"/>
    </source>
</evidence>
<keyword evidence="1" id="KW-0244">Early protein</keyword>
<dbReference type="GO" id="GO:0006351">
    <property type="term" value="P:DNA-templated transcription"/>
    <property type="evidence" value="ECO:0007669"/>
    <property type="project" value="InterPro"/>
</dbReference>
<dbReference type="GO" id="GO:0039693">
    <property type="term" value="P:viral DNA genome replication"/>
    <property type="evidence" value="ECO:0007669"/>
    <property type="project" value="UniProtKB-KW"/>
</dbReference>
<feature type="region of interest" description="Disordered" evidence="10">
    <location>
        <begin position="92"/>
        <end position="119"/>
    </location>
</feature>